<organism evidence="11 12">
    <name type="scientific">Canavalia gladiata</name>
    <name type="common">Sword bean</name>
    <name type="synonym">Dolichos gladiatus</name>
    <dbReference type="NCBI Taxonomy" id="3824"/>
    <lineage>
        <taxon>Eukaryota</taxon>
        <taxon>Viridiplantae</taxon>
        <taxon>Streptophyta</taxon>
        <taxon>Embryophyta</taxon>
        <taxon>Tracheophyta</taxon>
        <taxon>Spermatophyta</taxon>
        <taxon>Magnoliopsida</taxon>
        <taxon>eudicotyledons</taxon>
        <taxon>Gunneridae</taxon>
        <taxon>Pentapetalae</taxon>
        <taxon>rosids</taxon>
        <taxon>fabids</taxon>
        <taxon>Fabales</taxon>
        <taxon>Fabaceae</taxon>
        <taxon>Papilionoideae</taxon>
        <taxon>50 kb inversion clade</taxon>
        <taxon>NPAAA clade</taxon>
        <taxon>indigoferoid/millettioid clade</taxon>
        <taxon>Phaseoleae</taxon>
        <taxon>Canavalia</taxon>
    </lineage>
</organism>
<comment type="catalytic activity">
    <reaction evidence="8">
        <text>L-cysteinyl-[protein] + hexadecanoyl-CoA = S-hexadecanoyl-L-cysteinyl-[protein] + CoA</text>
        <dbReference type="Rhea" id="RHEA:36683"/>
        <dbReference type="Rhea" id="RHEA-COMP:10131"/>
        <dbReference type="Rhea" id="RHEA-COMP:11032"/>
        <dbReference type="ChEBI" id="CHEBI:29950"/>
        <dbReference type="ChEBI" id="CHEBI:57287"/>
        <dbReference type="ChEBI" id="CHEBI:57379"/>
        <dbReference type="ChEBI" id="CHEBI:74151"/>
        <dbReference type="EC" id="2.3.1.225"/>
    </reaction>
</comment>
<evidence type="ECO:0000313" key="12">
    <source>
        <dbReference type="Proteomes" id="UP001367508"/>
    </source>
</evidence>
<dbReference type="GO" id="GO:0006612">
    <property type="term" value="P:protein targeting to membrane"/>
    <property type="evidence" value="ECO:0007669"/>
    <property type="project" value="TreeGrafter"/>
</dbReference>
<feature type="region of interest" description="Disordered" evidence="9">
    <location>
        <begin position="360"/>
        <end position="510"/>
    </location>
</feature>
<feature type="compositionally biased region" description="Low complexity" evidence="9">
    <location>
        <begin position="479"/>
        <end position="498"/>
    </location>
</feature>
<feature type="transmembrane region" description="Helical" evidence="8">
    <location>
        <begin position="203"/>
        <end position="226"/>
    </location>
</feature>
<dbReference type="InterPro" id="IPR001594">
    <property type="entry name" value="Palmitoyltrfase_DHHC"/>
</dbReference>
<feature type="compositionally biased region" description="Basic and acidic residues" evidence="9">
    <location>
        <begin position="389"/>
        <end position="399"/>
    </location>
</feature>
<feature type="domain" description="Palmitoyltransferase DHHC" evidence="10">
    <location>
        <begin position="157"/>
        <end position="284"/>
    </location>
</feature>
<dbReference type="GO" id="GO:0005783">
    <property type="term" value="C:endoplasmic reticulum"/>
    <property type="evidence" value="ECO:0007669"/>
    <property type="project" value="TreeGrafter"/>
</dbReference>
<dbReference type="PANTHER" id="PTHR22883:SF130">
    <property type="entry name" value="S-ACYLTRANSFERASE"/>
    <property type="match status" value="1"/>
</dbReference>
<comment type="subcellular location">
    <subcellularLocation>
        <location evidence="1">Endomembrane system</location>
        <topology evidence="1">Multi-pass membrane protein</topology>
    </subcellularLocation>
</comment>
<dbReference type="PROSITE" id="PS50216">
    <property type="entry name" value="DHHC"/>
    <property type="match status" value="1"/>
</dbReference>
<comment type="domain">
    <text evidence="8">The DHHC domain is required for palmitoyltransferase activity.</text>
</comment>
<sequence length="510" mass="57503">MYLTQPPPPPPPVNPDPGDTSPPPLVRAYRVWKGNNAFLLRGRLIFGPDAKSILLSICLIVAPAAVFCAFVARKLLDDFPHHLGWSIMGVIIGHTLFVLITLVITSGRDPGIVPRNASPPELEPDDILLSSNSSNGQSPWRHLPRTRDVIINGITVKIKYCDTCLLYRPPRCSHCSVCDNCVERFDHHCPWVGQCIGLRNYRFYYMFVFSATLLCLYVHGFCWVYIRRIMDTEEVSIWKAMIKTPASIALIIYTFLSVWFVGGLTVFHTYLISTNQSTYENFRYQYDQQVNPYNRGILKNFREVFCTSIPPSKINFRSKVPKEPVDSHLRAGFRSFNPMMRKSTGNMELVGRAFSNASEEEESNVFDNEAHRKDSGVRPVYNESDEEESYCRDRFDNKKNSKGSGLRPVYNEPDEEESISRDGIDNEEHSKGSDGGLNNKSLHVSWTLHTEGEEGQECSLGRHERPSREKDVSPEVGESNLTASDSSTSSSGPIDNSTKVAAECRVMVSV</sequence>
<dbReference type="EMBL" id="JAYMYQ010000001">
    <property type="protein sequence ID" value="KAK7358682.1"/>
    <property type="molecule type" value="Genomic_DNA"/>
</dbReference>
<dbReference type="PANTHER" id="PTHR22883">
    <property type="entry name" value="ZINC FINGER DHHC DOMAIN CONTAINING PROTEIN"/>
    <property type="match status" value="1"/>
</dbReference>
<feature type="transmembrane region" description="Helical" evidence="8">
    <location>
        <begin position="246"/>
        <end position="267"/>
    </location>
</feature>
<evidence type="ECO:0000256" key="2">
    <source>
        <dbReference type="ARBA" id="ARBA00008574"/>
    </source>
</evidence>
<keyword evidence="7 8" id="KW-0012">Acyltransferase</keyword>
<dbReference type="Proteomes" id="UP001367508">
    <property type="component" value="Unassembled WGS sequence"/>
</dbReference>
<keyword evidence="5 8" id="KW-1133">Transmembrane helix</keyword>
<dbReference type="Pfam" id="PF01529">
    <property type="entry name" value="DHHC"/>
    <property type="match status" value="1"/>
</dbReference>
<evidence type="ECO:0000256" key="7">
    <source>
        <dbReference type="ARBA" id="ARBA00023315"/>
    </source>
</evidence>
<protein>
    <recommendedName>
        <fullName evidence="8">S-acyltransferase</fullName>
        <ecNumber evidence="8">2.3.1.225</ecNumber>
    </recommendedName>
    <alternativeName>
        <fullName evidence="8">Palmitoyltransferase</fullName>
    </alternativeName>
</protein>
<reference evidence="11 12" key="1">
    <citation type="submission" date="2024-01" db="EMBL/GenBank/DDBJ databases">
        <title>The genomes of 5 underutilized Papilionoideae crops provide insights into root nodulation and disease resistanc.</title>
        <authorList>
            <person name="Jiang F."/>
        </authorList>
    </citation>
    <scope>NUCLEOTIDE SEQUENCE [LARGE SCALE GENOMIC DNA]</scope>
    <source>
        <strain evidence="11">LVBAO_FW01</strain>
        <tissue evidence="11">Leaves</tissue>
    </source>
</reference>
<feature type="compositionally biased region" description="Basic and acidic residues" evidence="9">
    <location>
        <begin position="460"/>
        <end position="473"/>
    </location>
</feature>
<keyword evidence="3 8" id="KW-0808">Transferase</keyword>
<evidence type="ECO:0000256" key="4">
    <source>
        <dbReference type="ARBA" id="ARBA00022692"/>
    </source>
</evidence>
<proteinExistence type="inferred from homology"/>
<keyword evidence="12" id="KW-1185">Reference proteome</keyword>
<dbReference type="AlphaFoldDB" id="A0AAN9R477"/>
<evidence type="ECO:0000256" key="1">
    <source>
        <dbReference type="ARBA" id="ARBA00004127"/>
    </source>
</evidence>
<evidence type="ECO:0000256" key="9">
    <source>
        <dbReference type="SAM" id="MobiDB-lite"/>
    </source>
</evidence>
<gene>
    <name evidence="11" type="ORF">VNO77_00620</name>
</gene>
<dbReference type="EC" id="2.3.1.225" evidence="8"/>
<evidence type="ECO:0000259" key="10">
    <source>
        <dbReference type="Pfam" id="PF01529"/>
    </source>
</evidence>
<dbReference type="GO" id="GO:0005794">
    <property type="term" value="C:Golgi apparatus"/>
    <property type="evidence" value="ECO:0007669"/>
    <property type="project" value="TreeGrafter"/>
</dbReference>
<feature type="region of interest" description="Disordered" evidence="9">
    <location>
        <begin position="1"/>
        <end position="21"/>
    </location>
</feature>
<evidence type="ECO:0000256" key="5">
    <source>
        <dbReference type="ARBA" id="ARBA00022989"/>
    </source>
</evidence>
<evidence type="ECO:0000256" key="8">
    <source>
        <dbReference type="RuleBase" id="RU079119"/>
    </source>
</evidence>
<accession>A0AAN9R477</accession>
<dbReference type="InterPro" id="IPR039859">
    <property type="entry name" value="PFA4/ZDH16/20/ERF2-like"/>
</dbReference>
<feature type="transmembrane region" description="Helical" evidence="8">
    <location>
        <begin position="53"/>
        <end position="72"/>
    </location>
</feature>
<name>A0AAN9R477_CANGL</name>
<comment type="caution">
    <text evidence="11">The sequence shown here is derived from an EMBL/GenBank/DDBJ whole genome shotgun (WGS) entry which is preliminary data.</text>
</comment>
<feature type="compositionally biased region" description="Polar residues" evidence="9">
    <location>
        <begin position="436"/>
        <end position="448"/>
    </location>
</feature>
<comment type="similarity">
    <text evidence="2 8">Belongs to the DHHC palmitoyltransferase family.</text>
</comment>
<keyword evidence="6 8" id="KW-0472">Membrane</keyword>
<keyword evidence="4 8" id="KW-0812">Transmembrane</keyword>
<evidence type="ECO:0000313" key="11">
    <source>
        <dbReference type="EMBL" id="KAK7358682.1"/>
    </source>
</evidence>
<evidence type="ECO:0000256" key="6">
    <source>
        <dbReference type="ARBA" id="ARBA00023136"/>
    </source>
</evidence>
<evidence type="ECO:0000256" key="3">
    <source>
        <dbReference type="ARBA" id="ARBA00022679"/>
    </source>
</evidence>
<dbReference type="GO" id="GO:0019706">
    <property type="term" value="F:protein-cysteine S-palmitoyltransferase activity"/>
    <property type="evidence" value="ECO:0007669"/>
    <property type="project" value="UniProtKB-EC"/>
</dbReference>
<feature type="transmembrane region" description="Helical" evidence="8">
    <location>
        <begin position="84"/>
        <end position="105"/>
    </location>
</feature>
<feature type="compositionally biased region" description="Basic and acidic residues" evidence="9">
    <location>
        <begin position="418"/>
        <end position="432"/>
    </location>
</feature>